<evidence type="ECO:0000256" key="1">
    <source>
        <dbReference type="SAM" id="Phobius"/>
    </source>
</evidence>
<keyword evidence="1" id="KW-0812">Transmembrane</keyword>
<feature type="transmembrane region" description="Helical" evidence="1">
    <location>
        <begin position="412"/>
        <end position="434"/>
    </location>
</feature>
<accession>L0G185</accession>
<dbReference type="RefSeq" id="WP_015266332.1">
    <property type="nucleotide sequence ID" value="NC_019904.1"/>
</dbReference>
<dbReference type="KEGG" id="evi:Echvi_2530"/>
<keyword evidence="1" id="KW-1133">Transmembrane helix</keyword>
<dbReference type="Pfam" id="PF02667">
    <property type="entry name" value="SCFA_trans"/>
    <property type="match status" value="2"/>
</dbReference>
<keyword evidence="1" id="KW-0472">Membrane</keyword>
<dbReference type="STRING" id="926556.Echvi_2530"/>
<feature type="transmembrane region" description="Helical" evidence="1">
    <location>
        <begin position="97"/>
        <end position="124"/>
    </location>
</feature>
<keyword evidence="3" id="KW-1185">Reference proteome</keyword>
<dbReference type="PATRIC" id="fig|926556.3.peg.2669"/>
<sequence length="435" mass="46594">MKKHRLKVSFPTPFGLALLLSACSIFLAVLETRPANEGVAAYTFRVLGYWKEGFWGLLAFTLQMVLILVFGHVLAVSRPISNALDRITSKVKSNVQAVMLTGGVTMLAGYFNWGFGLIIGAVLARKMGEMAAKRGVGINYPLVASSGYLGMMVWHGGFSGSAPLKVAESGHFLEEEIGVIPVNETILSTFNLTLNAILVLAILGLLYGLAKWKKVTPEYPVDQSGQLLPAGNDQLGWWVGGAICLLAASDLTTVAVSGWGFISLNYINFLLLGLGLVFHKSLKRYVAATGEALKGATGIVLQFPFYAGILGVLSSSGLLVWIANYFVQVSSPETFPLLAFMSSGLINLFVPSGGGQWAVQGPVIVEAAKEMGISVSDMVMVMAYGDEVTNMLQPFWAMPLLAITGISPREMLGYTVCFFLVGSGVFIIGIYCFLG</sequence>
<feature type="transmembrane region" description="Helical" evidence="1">
    <location>
        <begin position="192"/>
        <end position="210"/>
    </location>
</feature>
<dbReference type="PROSITE" id="PS51257">
    <property type="entry name" value="PROKAR_LIPOPROTEIN"/>
    <property type="match status" value="1"/>
</dbReference>
<feature type="transmembrane region" description="Helical" evidence="1">
    <location>
        <begin position="258"/>
        <end position="278"/>
    </location>
</feature>
<dbReference type="OrthoDB" id="9342495at2"/>
<dbReference type="eggNOG" id="COG2031">
    <property type="taxonomic scope" value="Bacteria"/>
</dbReference>
<feature type="transmembrane region" description="Helical" evidence="1">
    <location>
        <begin position="299"/>
        <end position="322"/>
    </location>
</feature>
<dbReference type="HOGENOM" id="CLU_037744_0_0_10"/>
<dbReference type="AlphaFoldDB" id="L0G185"/>
<dbReference type="PANTHER" id="PTHR41983">
    <property type="entry name" value="SHORT-CHAIN FATTY ACID TRANSPORTER-RELATED"/>
    <property type="match status" value="1"/>
</dbReference>
<dbReference type="GO" id="GO:0005886">
    <property type="term" value="C:plasma membrane"/>
    <property type="evidence" value="ECO:0007669"/>
    <property type="project" value="TreeGrafter"/>
</dbReference>
<feature type="transmembrane region" description="Helical" evidence="1">
    <location>
        <begin position="54"/>
        <end position="76"/>
    </location>
</feature>
<organism evidence="2 3">
    <name type="scientific">Echinicola vietnamensis (strain DSM 17526 / LMG 23754 / KMM 6221)</name>
    <dbReference type="NCBI Taxonomy" id="926556"/>
    <lineage>
        <taxon>Bacteria</taxon>
        <taxon>Pseudomonadati</taxon>
        <taxon>Bacteroidota</taxon>
        <taxon>Cytophagia</taxon>
        <taxon>Cytophagales</taxon>
        <taxon>Cyclobacteriaceae</taxon>
        <taxon>Echinicola</taxon>
    </lineage>
</organism>
<gene>
    <name evidence="2" type="ordered locus">Echvi_2530</name>
</gene>
<dbReference type="PANTHER" id="PTHR41983:SF2">
    <property type="entry name" value="SHORT-CHAIN FATTY ACID TRANSPORTER-RELATED"/>
    <property type="match status" value="1"/>
</dbReference>
<dbReference type="Proteomes" id="UP000010796">
    <property type="component" value="Chromosome"/>
</dbReference>
<dbReference type="InterPro" id="IPR006160">
    <property type="entry name" value="SCFA_transpt_AtoE"/>
</dbReference>
<protein>
    <submittedName>
        <fullName evidence="2">Short chain fatty acids transporter</fullName>
    </submittedName>
</protein>
<evidence type="ECO:0000313" key="3">
    <source>
        <dbReference type="Proteomes" id="UP000010796"/>
    </source>
</evidence>
<dbReference type="EMBL" id="CP003346">
    <property type="protein sequence ID" value="AGA78776.1"/>
    <property type="molecule type" value="Genomic_DNA"/>
</dbReference>
<feature type="transmembrane region" description="Helical" evidence="1">
    <location>
        <begin position="334"/>
        <end position="350"/>
    </location>
</feature>
<reference evidence="3" key="1">
    <citation type="submission" date="2012-02" db="EMBL/GenBank/DDBJ databases">
        <title>The complete genome of Echinicola vietnamensis DSM 17526.</title>
        <authorList>
            <person name="Lucas S."/>
            <person name="Copeland A."/>
            <person name="Lapidus A."/>
            <person name="Glavina del Rio T."/>
            <person name="Dalin E."/>
            <person name="Tice H."/>
            <person name="Bruce D."/>
            <person name="Goodwin L."/>
            <person name="Pitluck S."/>
            <person name="Peters L."/>
            <person name="Ovchinnikova G."/>
            <person name="Teshima H."/>
            <person name="Kyrpides N."/>
            <person name="Mavromatis K."/>
            <person name="Ivanova N."/>
            <person name="Brettin T."/>
            <person name="Detter J.C."/>
            <person name="Han C."/>
            <person name="Larimer F."/>
            <person name="Land M."/>
            <person name="Hauser L."/>
            <person name="Markowitz V."/>
            <person name="Cheng J.-F."/>
            <person name="Hugenholtz P."/>
            <person name="Woyke T."/>
            <person name="Wu D."/>
            <person name="Brambilla E."/>
            <person name="Klenk H.-P."/>
            <person name="Eisen J.A."/>
        </authorList>
    </citation>
    <scope>NUCLEOTIDE SEQUENCE [LARGE SCALE GENOMIC DNA]</scope>
    <source>
        <strain evidence="3">DSM 17526 / LMG 23754 / KMM 6221</strain>
    </source>
</reference>
<name>L0G185_ECHVK</name>
<evidence type="ECO:0000313" key="2">
    <source>
        <dbReference type="EMBL" id="AGA78776.1"/>
    </source>
</evidence>
<proteinExistence type="predicted"/>